<keyword evidence="2" id="KW-1185">Reference proteome</keyword>
<gene>
    <name evidence="1" type="ORF">BDN72DRAFT_966102</name>
</gene>
<proteinExistence type="predicted"/>
<reference evidence="1 2" key="1">
    <citation type="journal article" date="2019" name="Nat. Ecol. Evol.">
        <title>Megaphylogeny resolves global patterns of mushroom evolution.</title>
        <authorList>
            <person name="Varga T."/>
            <person name="Krizsan K."/>
            <person name="Foldi C."/>
            <person name="Dima B."/>
            <person name="Sanchez-Garcia M."/>
            <person name="Sanchez-Ramirez S."/>
            <person name="Szollosi G.J."/>
            <person name="Szarkandi J.G."/>
            <person name="Papp V."/>
            <person name="Albert L."/>
            <person name="Andreopoulos W."/>
            <person name="Angelini C."/>
            <person name="Antonin V."/>
            <person name="Barry K.W."/>
            <person name="Bougher N.L."/>
            <person name="Buchanan P."/>
            <person name="Buyck B."/>
            <person name="Bense V."/>
            <person name="Catcheside P."/>
            <person name="Chovatia M."/>
            <person name="Cooper J."/>
            <person name="Damon W."/>
            <person name="Desjardin D."/>
            <person name="Finy P."/>
            <person name="Geml J."/>
            <person name="Haridas S."/>
            <person name="Hughes K."/>
            <person name="Justo A."/>
            <person name="Karasinski D."/>
            <person name="Kautmanova I."/>
            <person name="Kiss B."/>
            <person name="Kocsube S."/>
            <person name="Kotiranta H."/>
            <person name="LaButti K.M."/>
            <person name="Lechner B.E."/>
            <person name="Liimatainen K."/>
            <person name="Lipzen A."/>
            <person name="Lukacs Z."/>
            <person name="Mihaltcheva S."/>
            <person name="Morgado L.N."/>
            <person name="Niskanen T."/>
            <person name="Noordeloos M.E."/>
            <person name="Ohm R.A."/>
            <person name="Ortiz-Santana B."/>
            <person name="Ovrebo C."/>
            <person name="Racz N."/>
            <person name="Riley R."/>
            <person name="Savchenko A."/>
            <person name="Shiryaev A."/>
            <person name="Soop K."/>
            <person name="Spirin V."/>
            <person name="Szebenyi C."/>
            <person name="Tomsovsky M."/>
            <person name="Tulloss R.E."/>
            <person name="Uehling J."/>
            <person name="Grigoriev I.V."/>
            <person name="Vagvolgyi C."/>
            <person name="Papp T."/>
            <person name="Martin F.M."/>
            <person name="Miettinen O."/>
            <person name="Hibbett D.S."/>
            <person name="Nagy L.G."/>
        </authorList>
    </citation>
    <scope>NUCLEOTIDE SEQUENCE [LARGE SCALE GENOMIC DNA]</scope>
    <source>
        <strain evidence="1 2">NL-1719</strain>
    </source>
</reference>
<evidence type="ECO:0000313" key="1">
    <source>
        <dbReference type="EMBL" id="TFK59294.1"/>
    </source>
</evidence>
<dbReference type="EMBL" id="ML209025">
    <property type="protein sequence ID" value="TFK59294.1"/>
    <property type="molecule type" value="Genomic_DNA"/>
</dbReference>
<feature type="non-terminal residue" evidence="1">
    <location>
        <position position="414"/>
    </location>
</feature>
<dbReference type="Proteomes" id="UP000308600">
    <property type="component" value="Unassembled WGS sequence"/>
</dbReference>
<accession>A0ACD3A1N4</accession>
<name>A0ACD3A1N4_9AGAR</name>
<sequence length="414" mass="46865">MPAMDNLVMTSCSSSPASHQGSIQSLPLELIREIFLFSTALKLVRLVDEFPIPPRFSTTALALSHVCAHWRFIALSFPELWASIAVCCPTDHIVRLTKLYLERSGETTLLDLSLIDVLNNAGPCDEWHATSAQWERCALDIMSLWIPRAHRWVGVNLTLRMWGPIPELLHIPPQHLSKLEKASLDFSSWEPCHIQRMWDIVHTSKALTAVHWHSNLVNYPSLTTFQHITDLYVRTISLEELASLPSLKHLVKFAVIGFKESPDVGVVHLPALESLSIESLQYDSSWLFDQIATPSLCDLHLEQRARMIDVSALHRFLSRTSCPLQRLYIHASRSSEADLLQYMQLAAPSLIHLRELALGVDWITELTVNTFTPNDREEIFLPFIKELFLFDCQLEDGLIAKMVLARASVGKPLA</sequence>
<organism evidence="1 2">
    <name type="scientific">Pluteus cervinus</name>
    <dbReference type="NCBI Taxonomy" id="181527"/>
    <lineage>
        <taxon>Eukaryota</taxon>
        <taxon>Fungi</taxon>
        <taxon>Dikarya</taxon>
        <taxon>Basidiomycota</taxon>
        <taxon>Agaricomycotina</taxon>
        <taxon>Agaricomycetes</taxon>
        <taxon>Agaricomycetidae</taxon>
        <taxon>Agaricales</taxon>
        <taxon>Pluteineae</taxon>
        <taxon>Pluteaceae</taxon>
        <taxon>Pluteus</taxon>
    </lineage>
</organism>
<evidence type="ECO:0000313" key="2">
    <source>
        <dbReference type="Proteomes" id="UP000308600"/>
    </source>
</evidence>
<protein>
    <submittedName>
        <fullName evidence="1">Uncharacterized protein</fullName>
    </submittedName>
</protein>